<evidence type="ECO:0000259" key="4">
    <source>
        <dbReference type="PROSITE" id="PS50956"/>
    </source>
</evidence>
<dbReference type="EMBL" id="JBGFFX010000006">
    <property type="protein sequence ID" value="MEY8771174.1"/>
    <property type="molecule type" value="Genomic_DNA"/>
</dbReference>
<dbReference type="PRINTS" id="PR00033">
    <property type="entry name" value="HTHASNC"/>
</dbReference>
<evidence type="ECO:0000256" key="3">
    <source>
        <dbReference type="ARBA" id="ARBA00023163"/>
    </source>
</evidence>
<keyword evidence="6" id="KW-1185">Reference proteome</keyword>
<evidence type="ECO:0000256" key="2">
    <source>
        <dbReference type="ARBA" id="ARBA00023125"/>
    </source>
</evidence>
<dbReference type="InterPro" id="IPR019888">
    <property type="entry name" value="Tscrpt_reg_AsnC-like"/>
</dbReference>
<dbReference type="PROSITE" id="PS50956">
    <property type="entry name" value="HTH_ASNC_2"/>
    <property type="match status" value="1"/>
</dbReference>
<dbReference type="PANTHER" id="PTHR30154">
    <property type="entry name" value="LEUCINE-RESPONSIVE REGULATORY PROTEIN"/>
    <property type="match status" value="1"/>
</dbReference>
<feature type="domain" description="HTH asnC-type" evidence="4">
    <location>
        <begin position="13"/>
        <end position="76"/>
    </location>
</feature>
<dbReference type="InterPro" id="IPR000485">
    <property type="entry name" value="AsnC-type_HTH_dom"/>
</dbReference>
<sequence length="162" mass="18474">MGEALHIPVLVQLQKDGRISNVNLADAVGLSPSPCLQRVKRLETAGFITGYEAHVNLPKITDSVTVFTEVTLAGHRREDFMRFENTLREVDELMECHLITGGYDYLLRFITRSIEHYQEVIESVLDAKIGIDKYFSYIVIKSPILKSSVPLRSLIFRQTMEF</sequence>
<reference evidence="5 6" key="1">
    <citation type="submission" date="2024-07" db="EMBL/GenBank/DDBJ databases">
        <authorList>
            <person name="Hebao G."/>
        </authorList>
    </citation>
    <scope>NUCLEOTIDE SEQUENCE [LARGE SCALE GENOMIC DNA]</scope>
    <source>
        <strain evidence="5 6">ACCC 02193</strain>
    </source>
</reference>
<evidence type="ECO:0000313" key="5">
    <source>
        <dbReference type="EMBL" id="MEY8771174.1"/>
    </source>
</evidence>
<dbReference type="Proteomes" id="UP001565243">
    <property type="component" value="Unassembled WGS sequence"/>
</dbReference>
<dbReference type="Gene3D" id="3.30.70.920">
    <property type="match status" value="1"/>
</dbReference>
<dbReference type="InterPro" id="IPR019887">
    <property type="entry name" value="Tscrpt_reg_AsnC/Lrp_C"/>
</dbReference>
<dbReference type="SUPFAM" id="SSF54909">
    <property type="entry name" value="Dimeric alpha+beta barrel"/>
    <property type="match status" value="1"/>
</dbReference>
<dbReference type="SUPFAM" id="SSF46785">
    <property type="entry name" value="Winged helix' DNA-binding domain"/>
    <property type="match status" value="1"/>
</dbReference>
<dbReference type="PANTHER" id="PTHR30154:SF34">
    <property type="entry name" value="TRANSCRIPTIONAL REGULATOR AZLB"/>
    <property type="match status" value="1"/>
</dbReference>
<proteinExistence type="predicted"/>
<dbReference type="PROSITE" id="PS00519">
    <property type="entry name" value="HTH_ASNC_1"/>
    <property type="match status" value="1"/>
</dbReference>
<comment type="caution">
    <text evidence="5">The sequence shown here is derived from an EMBL/GenBank/DDBJ whole genome shotgun (WGS) entry which is preliminary data.</text>
</comment>
<dbReference type="InterPro" id="IPR011008">
    <property type="entry name" value="Dimeric_a/b-barrel"/>
</dbReference>
<keyword evidence="1" id="KW-0805">Transcription regulation</keyword>
<evidence type="ECO:0000313" key="6">
    <source>
        <dbReference type="Proteomes" id="UP001565243"/>
    </source>
</evidence>
<protein>
    <submittedName>
        <fullName evidence="5">Lrp/AsnC family transcriptional regulator</fullName>
    </submittedName>
</protein>
<dbReference type="RefSeq" id="WP_369895727.1">
    <property type="nucleotide sequence ID" value="NZ_JBGFFX010000006.1"/>
</dbReference>
<dbReference type="SMART" id="SM00344">
    <property type="entry name" value="HTH_ASNC"/>
    <property type="match status" value="1"/>
</dbReference>
<dbReference type="Pfam" id="PF01037">
    <property type="entry name" value="AsnC_trans_reg"/>
    <property type="match status" value="1"/>
</dbReference>
<gene>
    <name evidence="5" type="ORF">AB6T85_12175</name>
</gene>
<organism evidence="5 6">
    <name type="scientific">Erwinia aeris</name>
    <dbReference type="NCBI Taxonomy" id="3239803"/>
    <lineage>
        <taxon>Bacteria</taxon>
        <taxon>Pseudomonadati</taxon>
        <taxon>Pseudomonadota</taxon>
        <taxon>Gammaproteobacteria</taxon>
        <taxon>Enterobacterales</taxon>
        <taxon>Erwiniaceae</taxon>
        <taxon>Erwinia</taxon>
    </lineage>
</organism>
<keyword evidence="3" id="KW-0804">Transcription</keyword>
<dbReference type="Gene3D" id="1.10.10.10">
    <property type="entry name" value="Winged helix-like DNA-binding domain superfamily/Winged helix DNA-binding domain"/>
    <property type="match status" value="1"/>
</dbReference>
<name>A0ABV4E8D3_9GAMM</name>
<dbReference type="InterPro" id="IPR019885">
    <property type="entry name" value="Tscrpt_reg_HTH_AsnC-type_CS"/>
</dbReference>
<evidence type="ECO:0000256" key="1">
    <source>
        <dbReference type="ARBA" id="ARBA00023015"/>
    </source>
</evidence>
<dbReference type="InterPro" id="IPR036388">
    <property type="entry name" value="WH-like_DNA-bd_sf"/>
</dbReference>
<accession>A0ABV4E8D3</accession>
<dbReference type="InterPro" id="IPR036390">
    <property type="entry name" value="WH_DNA-bd_sf"/>
</dbReference>
<dbReference type="Pfam" id="PF13412">
    <property type="entry name" value="HTH_24"/>
    <property type="match status" value="1"/>
</dbReference>
<keyword evidence="2" id="KW-0238">DNA-binding</keyword>